<evidence type="ECO:0000313" key="3">
    <source>
        <dbReference type="Proteomes" id="UP000230775"/>
    </source>
</evidence>
<keyword evidence="1" id="KW-0472">Membrane</keyword>
<protein>
    <submittedName>
        <fullName evidence="2">Uncharacterized protein</fullName>
    </submittedName>
</protein>
<dbReference type="AlphaFoldDB" id="A0A2H0WP43"/>
<sequence>MQKKLIVIFSVVGVLLVLAGGVWYLKMRASSPAIVSPGGAGKPPTTAPKFLTWNDPAGFTFQYGVNLNIDNNPEDMVNYANLEIVEPGKEGKILVLASDSQYKDVNEWARKDVEVKEGNAVDAVFGGKPAKKISLAGSDKIVVGAIDDKILFTVELVSSGSATMVQNFETIISSFVFVYPTGVPKSSAGSGFSTGSDIIEEEEIIE</sequence>
<feature type="transmembrane region" description="Helical" evidence="1">
    <location>
        <begin position="6"/>
        <end position="25"/>
    </location>
</feature>
<evidence type="ECO:0000256" key="1">
    <source>
        <dbReference type="SAM" id="Phobius"/>
    </source>
</evidence>
<comment type="caution">
    <text evidence="2">The sequence shown here is derived from an EMBL/GenBank/DDBJ whole genome shotgun (WGS) entry which is preliminary data.</text>
</comment>
<keyword evidence="1" id="KW-0812">Transmembrane</keyword>
<dbReference type="EMBL" id="PEZI01000056">
    <property type="protein sequence ID" value="PIS14422.1"/>
    <property type="molecule type" value="Genomic_DNA"/>
</dbReference>
<reference evidence="3" key="1">
    <citation type="submission" date="2017-09" db="EMBL/GenBank/DDBJ databases">
        <title>Depth-based differentiation of microbial function through sediment-hosted aquifers and enrichment of novel symbionts in the deep terrestrial subsurface.</title>
        <authorList>
            <person name="Probst A.J."/>
            <person name="Ladd B."/>
            <person name="Jarett J.K."/>
            <person name="Geller-Mcgrath D.E."/>
            <person name="Sieber C.M.K."/>
            <person name="Emerson J.B."/>
            <person name="Anantharaman K."/>
            <person name="Thomas B.C."/>
            <person name="Malmstrom R."/>
            <person name="Stieglmeier M."/>
            <person name="Klingl A."/>
            <person name="Woyke T."/>
            <person name="Ryan C.M."/>
            <person name="Banfield J.F."/>
        </authorList>
    </citation>
    <scope>NUCLEOTIDE SEQUENCE [LARGE SCALE GENOMIC DNA]</scope>
</reference>
<organism evidence="2 3">
    <name type="scientific">Candidatus Shapirobacteria bacterium CG09_land_8_20_14_0_10_39_12</name>
    <dbReference type="NCBI Taxonomy" id="1974885"/>
    <lineage>
        <taxon>Bacteria</taxon>
        <taxon>Candidatus Shapironibacteriota</taxon>
    </lineage>
</organism>
<dbReference type="Proteomes" id="UP000230775">
    <property type="component" value="Unassembled WGS sequence"/>
</dbReference>
<accession>A0A2H0WP43</accession>
<gene>
    <name evidence="2" type="ORF">COT64_02650</name>
</gene>
<evidence type="ECO:0000313" key="2">
    <source>
        <dbReference type="EMBL" id="PIS14422.1"/>
    </source>
</evidence>
<proteinExistence type="predicted"/>
<keyword evidence="1" id="KW-1133">Transmembrane helix</keyword>
<name>A0A2H0WP43_9BACT</name>